<dbReference type="EMBL" id="ML991844">
    <property type="protein sequence ID" value="KAF2230299.1"/>
    <property type="molecule type" value="Genomic_DNA"/>
</dbReference>
<name>A0A6A6GXF6_VIRVR</name>
<organism evidence="1 2">
    <name type="scientific">Viridothelium virens</name>
    <name type="common">Speckled blister lichen</name>
    <name type="synonym">Trypethelium virens</name>
    <dbReference type="NCBI Taxonomy" id="1048519"/>
    <lineage>
        <taxon>Eukaryota</taxon>
        <taxon>Fungi</taxon>
        <taxon>Dikarya</taxon>
        <taxon>Ascomycota</taxon>
        <taxon>Pezizomycotina</taxon>
        <taxon>Dothideomycetes</taxon>
        <taxon>Dothideomycetes incertae sedis</taxon>
        <taxon>Trypetheliales</taxon>
        <taxon>Trypetheliaceae</taxon>
        <taxon>Viridothelium</taxon>
    </lineage>
</organism>
<protein>
    <submittedName>
        <fullName evidence="1">Uncharacterized protein</fullName>
    </submittedName>
</protein>
<dbReference type="AlphaFoldDB" id="A0A6A6GXF6"/>
<evidence type="ECO:0000313" key="2">
    <source>
        <dbReference type="Proteomes" id="UP000800092"/>
    </source>
</evidence>
<evidence type="ECO:0000313" key="1">
    <source>
        <dbReference type="EMBL" id="KAF2230299.1"/>
    </source>
</evidence>
<sequence length="99" mass="11232">MLSRWCCWSFSWVAAQIRCFGKGNENFKAFSFLLLSTSSLTCRWSFLVHRLGCWSSSVMACSTYACASRSFATEDVSAQCDTRYSPARNRSRTTSLLKL</sequence>
<dbReference type="Proteomes" id="UP000800092">
    <property type="component" value="Unassembled WGS sequence"/>
</dbReference>
<keyword evidence="2" id="KW-1185">Reference proteome</keyword>
<gene>
    <name evidence="1" type="ORF">EV356DRAFT_347536</name>
</gene>
<reference evidence="1" key="1">
    <citation type="journal article" date="2020" name="Stud. Mycol.">
        <title>101 Dothideomycetes genomes: a test case for predicting lifestyles and emergence of pathogens.</title>
        <authorList>
            <person name="Haridas S."/>
            <person name="Albert R."/>
            <person name="Binder M."/>
            <person name="Bloem J."/>
            <person name="Labutti K."/>
            <person name="Salamov A."/>
            <person name="Andreopoulos B."/>
            <person name="Baker S."/>
            <person name="Barry K."/>
            <person name="Bills G."/>
            <person name="Bluhm B."/>
            <person name="Cannon C."/>
            <person name="Castanera R."/>
            <person name="Culley D."/>
            <person name="Daum C."/>
            <person name="Ezra D."/>
            <person name="Gonzalez J."/>
            <person name="Henrissat B."/>
            <person name="Kuo A."/>
            <person name="Liang C."/>
            <person name="Lipzen A."/>
            <person name="Lutzoni F."/>
            <person name="Magnuson J."/>
            <person name="Mondo S."/>
            <person name="Nolan M."/>
            <person name="Ohm R."/>
            <person name="Pangilinan J."/>
            <person name="Park H.-J."/>
            <person name="Ramirez L."/>
            <person name="Alfaro M."/>
            <person name="Sun H."/>
            <person name="Tritt A."/>
            <person name="Yoshinaga Y."/>
            <person name="Zwiers L.-H."/>
            <person name="Turgeon B."/>
            <person name="Goodwin S."/>
            <person name="Spatafora J."/>
            <person name="Crous P."/>
            <person name="Grigoriev I."/>
        </authorList>
    </citation>
    <scope>NUCLEOTIDE SEQUENCE</scope>
    <source>
        <strain evidence="1">Tuck. ex Michener</strain>
    </source>
</reference>
<accession>A0A6A6GXF6</accession>
<proteinExistence type="predicted"/>